<evidence type="ECO:0000313" key="1">
    <source>
        <dbReference type="EMBL" id="KAJ6427576.1"/>
    </source>
</evidence>
<sequence length="54" mass="6212">MLSQQLVASFMTTRINGLPVLLVINSKLNSNQIYMCKYFSYYEYFPVQSLSLPG</sequence>
<proteinExistence type="predicted"/>
<protein>
    <submittedName>
        <fullName evidence="1">Uncharacterized protein</fullName>
    </submittedName>
</protein>
<dbReference type="AlphaFoldDB" id="A0AAD6KQE0"/>
<organism evidence="1 2">
    <name type="scientific">Salix udensis</name>
    <dbReference type="NCBI Taxonomy" id="889485"/>
    <lineage>
        <taxon>Eukaryota</taxon>
        <taxon>Viridiplantae</taxon>
        <taxon>Streptophyta</taxon>
        <taxon>Embryophyta</taxon>
        <taxon>Tracheophyta</taxon>
        <taxon>Spermatophyta</taxon>
        <taxon>Magnoliopsida</taxon>
        <taxon>eudicotyledons</taxon>
        <taxon>Gunneridae</taxon>
        <taxon>Pentapetalae</taxon>
        <taxon>rosids</taxon>
        <taxon>fabids</taxon>
        <taxon>Malpighiales</taxon>
        <taxon>Salicaceae</taxon>
        <taxon>Saliceae</taxon>
        <taxon>Salix</taxon>
    </lineage>
</organism>
<dbReference type="Proteomes" id="UP001162972">
    <property type="component" value="Chromosome 1"/>
</dbReference>
<reference evidence="1 2" key="1">
    <citation type="journal article" date="2023" name="Int. J. Mol. Sci.">
        <title>De Novo Assembly and Annotation of 11 Diverse Shrub Willow (Salix) Genomes Reveals Novel Gene Organization in Sex-Linked Regions.</title>
        <authorList>
            <person name="Hyden B."/>
            <person name="Feng K."/>
            <person name="Yates T.B."/>
            <person name="Jawdy S."/>
            <person name="Cereghino C."/>
            <person name="Smart L.B."/>
            <person name="Muchero W."/>
        </authorList>
    </citation>
    <scope>NUCLEOTIDE SEQUENCE [LARGE SCALE GENOMIC DNA]</scope>
    <source>
        <tissue evidence="1">Shoot tip</tissue>
    </source>
</reference>
<keyword evidence="2" id="KW-1185">Reference proteome</keyword>
<evidence type="ECO:0000313" key="2">
    <source>
        <dbReference type="Proteomes" id="UP001162972"/>
    </source>
</evidence>
<accession>A0AAD6KQE0</accession>
<name>A0AAD6KQE0_9ROSI</name>
<comment type="caution">
    <text evidence="1">The sequence shown here is derived from an EMBL/GenBank/DDBJ whole genome shotgun (WGS) entry which is preliminary data.</text>
</comment>
<gene>
    <name evidence="1" type="ORF">OIU84_023047</name>
</gene>
<dbReference type="EMBL" id="JAPFFJ010000005">
    <property type="protein sequence ID" value="KAJ6427576.1"/>
    <property type="molecule type" value="Genomic_DNA"/>
</dbReference>